<gene>
    <name evidence="1" type="ORF">GGX14DRAFT_547571</name>
</gene>
<evidence type="ECO:0000313" key="1">
    <source>
        <dbReference type="EMBL" id="KAJ7228585.1"/>
    </source>
</evidence>
<protein>
    <submittedName>
        <fullName evidence="1">Uncharacterized protein</fullName>
    </submittedName>
</protein>
<keyword evidence="2" id="KW-1185">Reference proteome</keyword>
<reference evidence="1" key="1">
    <citation type="submission" date="2023-03" db="EMBL/GenBank/DDBJ databases">
        <title>Massive genome expansion in bonnet fungi (Mycena s.s.) driven by repeated elements and novel gene families across ecological guilds.</title>
        <authorList>
            <consortium name="Lawrence Berkeley National Laboratory"/>
            <person name="Harder C.B."/>
            <person name="Miyauchi S."/>
            <person name="Viragh M."/>
            <person name="Kuo A."/>
            <person name="Thoen E."/>
            <person name="Andreopoulos B."/>
            <person name="Lu D."/>
            <person name="Skrede I."/>
            <person name="Drula E."/>
            <person name="Henrissat B."/>
            <person name="Morin E."/>
            <person name="Kohler A."/>
            <person name="Barry K."/>
            <person name="LaButti K."/>
            <person name="Morin E."/>
            <person name="Salamov A."/>
            <person name="Lipzen A."/>
            <person name="Mereny Z."/>
            <person name="Hegedus B."/>
            <person name="Baldrian P."/>
            <person name="Stursova M."/>
            <person name="Weitz H."/>
            <person name="Taylor A."/>
            <person name="Grigoriev I.V."/>
            <person name="Nagy L.G."/>
            <person name="Martin F."/>
            <person name="Kauserud H."/>
        </authorList>
    </citation>
    <scope>NUCLEOTIDE SEQUENCE</scope>
    <source>
        <strain evidence="1">9144</strain>
    </source>
</reference>
<dbReference type="EMBL" id="JARJCW010000002">
    <property type="protein sequence ID" value="KAJ7228585.1"/>
    <property type="molecule type" value="Genomic_DNA"/>
</dbReference>
<evidence type="ECO:0000313" key="2">
    <source>
        <dbReference type="Proteomes" id="UP001219525"/>
    </source>
</evidence>
<dbReference type="AlphaFoldDB" id="A0AAD7E4K3"/>
<proteinExistence type="predicted"/>
<sequence>MEESKIPLPKFLKTLTSNNSLSMAKAMAVAGKIYKEFNTPLKLSQLDEVKLLAFGIEEKDLRKQVLAAFRKAGYGPKASASRSAAGPSSQAEPCMTTVEALTTPSKRKRKRTEDVNEFLPGPKDASVDLGNLEFNEILDEDILKTKSTVVNRAPLLTAWATLVAERLGFQREEALSIASVYTEMNAISKGVSMGVYKQGSEIGMEASPGGSQPYVDLMGRRPLFRTQSSQWRALSGGVAVQPSTAFSYISRALRQTTPHVIGAMRLLVTSYSPEEINTKAWGLYAEFRPEVNGWGARAEVKCEMILGLRKETKIVEPARKVAAVTINHGDNSAAQEHQEPPHKKSRGLTLEEYEAMLDQDSTFNDVDLDLGTDRL</sequence>
<accession>A0AAD7E4K3</accession>
<comment type="caution">
    <text evidence="1">The sequence shown here is derived from an EMBL/GenBank/DDBJ whole genome shotgun (WGS) entry which is preliminary data.</text>
</comment>
<organism evidence="1 2">
    <name type="scientific">Mycena pura</name>
    <dbReference type="NCBI Taxonomy" id="153505"/>
    <lineage>
        <taxon>Eukaryota</taxon>
        <taxon>Fungi</taxon>
        <taxon>Dikarya</taxon>
        <taxon>Basidiomycota</taxon>
        <taxon>Agaricomycotina</taxon>
        <taxon>Agaricomycetes</taxon>
        <taxon>Agaricomycetidae</taxon>
        <taxon>Agaricales</taxon>
        <taxon>Marasmiineae</taxon>
        <taxon>Mycenaceae</taxon>
        <taxon>Mycena</taxon>
    </lineage>
</organism>
<dbReference type="Proteomes" id="UP001219525">
    <property type="component" value="Unassembled WGS sequence"/>
</dbReference>
<name>A0AAD7E4K3_9AGAR</name>